<evidence type="ECO:0000313" key="4">
    <source>
        <dbReference type="Proteomes" id="UP000626109"/>
    </source>
</evidence>
<protein>
    <submittedName>
        <fullName evidence="3">Uncharacterized protein</fullName>
    </submittedName>
</protein>
<dbReference type="Proteomes" id="UP000626109">
    <property type="component" value="Unassembled WGS sequence"/>
</dbReference>
<evidence type="ECO:0000313" key="3">
    <source>
        <dbReference type="EMBL" id="CAE8737136.1"/>
    </source>
</evidence>
<reference evidence="3" key="1">
    <citation type="submission" date="2021-02" db="EMBL/GenBank/DDBJ databases">
        <authorList>
            <person name="Dougan E. K."/>
            <person name="Rhodes N."/>
            <person name="Thang M."/>
            <person name="Chan C."/>
        </authorList>
    </citation>
    <scope>NUCLEOTIDE SEQUENCE</scope>
</reference>
<name>A0A813LWV7_POLGL</name>
<sequence length="115" mass="12749">AWDLDKETFDSKAIRHQLGGIKTLLSKGKELHDEKMLAVNRAAEDLKEVQSNGGLSEPGKQKVNAAAQKSKEVENLASAGSMQTNILLLLIVLSVAGLGILFLNRMRYYEKRHFI</sequence>
<dbReference type="AlphaFoldDB" id="A0A813LWV7"/>
<keyword evidence="2" id="KW-0812">Transmembrane</keyword>
<keyword evidence="2" id="KW-0472">Membrane</keyword>
<organism evidence="3 4">
    <name type="scientific">Polarella glacialis</name>
    <name type="common">Dinoflagellate</name>
    <dbReference type="NCBI Taxonomy" id="89957"/>
    <lineage>
        <taxon>Eukaryota</taxon>
        <taxon>Sar</taxon>
        <taxon>Alveolata</taxon>
        <taxon>Dinophyceae</taxon>
        <taxon>Suessiales</taxon>
        <taxon>Suessiaceae</taxon>
        <taxon>Polarella</taxon>
    </lineage>
</organism>
<proteinExistence type="predicted"/>
<gene>
    <name evidence="3" type="ORF">PGLA2088_LOCUS48628</name>
</gene>
<evidence type="ECO:0000256" key="2">
    <source>
        <dbReference type="SAM" id="Phobius"/>
    </source>
</evidence>
<keyword evidence="2" id="KW-1133">Transmembrane helix</keyword>
<evidence type="ECO:0000256" key="1">
    <source>
        <dbReference type="SAM" id="MobiDB-lite"/>
    </source>
</evidence>
<accession>A0A813LWV7</accession>
<dbReference type="EMBL" id="CAJNNW010036733">
    <property type="protein sequence ID" value="CAE8737136.1"/>
    <property type="molecule type" value="Genomic_DNA"/>
</dbReference>
<feature type="transmembrane region" description="Helical" evidence="2">
    <location>
        <begin position="86"/>
        <end position="103"/>
    </location>
</feature>
<comment type="caution">
    <text evidence="3">The sequence shown here is derived from an EMBL/GenBank/DDBJ whole genome shotgun (WGS) entry which is preliminary data.</text>
</comment>
<feature type="non-terminal residue" evidence="3">
    <location>
        <position position="1"/>
    </location>
</feature>
<feature type="region of interest" description="Disordered" evidence="1">
    <location>
        <begin position="49"/>
        <end position="68"/>
    </location>
</feature>